<sequence length="269" mass="28915">MLGRKMESERAIEKMLSESDRQALNEMRKGIYMSGLEGGAAGFLAGVVGFRAASHLEAVKKLKLERKHAFATPLVTFAAGMMLGSMVAARNHAHTLHYIMQKYSKPELSPYQERVATFKELGSSVDPHYDKHVGTHDHEADLDDPLIKLFRANDEMSSSREHAPSFAAEFRVAAPDFRHTPSLRCSEVALDPAAPGAQKAKAGASSLSLVVFAGACFVLSAAVSRVLLPPPGPRDFSCGFSGGRLVCACGLFHYPGLLVSGSPSQCRGV</sequence>
<gene>
    <name evidence="2" type="ORF">FCC1311_103252</name>
</gene>
<keyword evidence="3" id="KW-1185">Reference proteome</keyword>
<organism evidence="2 3">
    <name type="scientific">Hondaea fermentalgiana</name>
    <dbReference type="NCBI Taxonomy" id="2315210"/>
    <lineage>
        <taxon>Eukaryota</taxon>
        <taxon>Sar</taxon>
        <taxon>Stramenopiles</taxon>
        <taxon>Bigyra</taxon>
        <taxon>Labyrinthulomycetes</taxon>
        <taxon>Thraustochytrida</taxon>
        <taxon>Thraustochytriidae</taxon>
        <taxon>Hondaea</taxon>
    </lineage>
</organism>
<dbReference type="AlphaFoldDB" id="A0A2R5GTB5"/>
<keyword evidence="1" id="KW-1133">Transmembrane helix</keyword>
<comment type="caution">
    <text evidence="2">The sequence shown here is derived from an EMBL/GenBank/DDBJ whole genome shotgun (WGS) entry which is preliminary data.</text>
</comment>
<feature type="transmembrane region" description="Helical" evidence="1">
    <location>
        <begin position="31"/>
        <end position="50"/>
    </location>
</feature>
<reference evidence="2 3" key="1">
    <citation type="submission" date="2017-12" db="EMBL/GenBank/DDBJ databases">
        <title>Sequencing, de novo assembly and annotation of complete genome of a new Thraustochytrid species, strain FCC1311.</title>
        <authorList>
            <person name="Sedici K."/>
            <person name="Godart F."/>
            <person name="Aiese Cigliano R."/>
            <person name="Sanseverino W."/>
            <person name="Barakat M."/>
            <person name="Ortet P."/>
            <person name="Marechal E."/>
            <person name="Cagnac O."/>
            <person name="Amato A."/>
        </authorList>
    </citation>
    <scope>NUCLEOTIDE SEQUENCE [LARGE SCALE GENOMIC DNA]</scope>
</reference>
<protein>
    <recommendedName>
        <fullName evidence="4">Transmembrane protein</fullName>
    </recommendedName>
</protein>
<keyword evidence="1" id="KW-0472">Membrane</keyword>
<feature type="transmembrane region" description="Helical" evidence="1">
    <location>
        <begin position="70"/>
        <end position="89"/>
    </location>
</feature>
<dbReference type="EMBL" id="BEYU01000180">
    <property type="protein sequence ID" value="GBG34102.1"/>
    <property type="molecule type" value="Genomic_DNA"/>
</dbReference>
<dbReference type="InParanoid" id="A0A2R5GTB5"/>
<dbReference type="Proteomes" id="UP000241890">
    <property type="component" value="Unassembled WGS sequence"/>
</dbReference>
<evidence type="ECO:0000313" key="3">
    <source>
        <dbReference type="Proteomes" id="UP000241890"/>
    </source>
</evidence>
<evidence type="ECO:0000256" key="1">
    <source>
        <dbReference type="SAM" id="Phobius"/>
    </source>
</evidence>
<keyword evidence="1" id="KW-0812">Transmembrane</keyword>
<feature type="transmembrane region" description="Helical" evidence="1">
    <location>
        <begin position="207"/>
        <end position="228"/>
    </location>
</feature>
<name>A0A2R5GTB5_9STRA</name>
<proteinExistence type="predicted"/>
<accession>A0A2R5GTB5</accession>
<evidence type="ECO:0000313" key="2">
    <source>
        <dbReference type="EMBL" id="GBG34102.1"/>
    </source>
</evidence>
<evidence type="ECO:0008006" key="4">
    <source>
        <dbReference type="Google" id="ProtNLM"/>
    </source>
</evidence>